<dbReference type="EMBL" id="LAZR01039666">
    <property type="protein sequence ID" value="KKL16430.1"/>
    <property type="molecule type" value="Genomic_DNA"/>
</dbReference>
<accession>A0A0F9B455</accession>
<gene>
    <name evidence="1" type="ORF">LCGC14_2495650</name>
</gene>
<feature type="non-terminal residue" evidence="1">
    <location>
        <position position="1"/>
    </location>
</feature>
<proteinExistence type="predicted"/>
<reference evidence="1" key="1">
    <citation type="journal article" date="2015" name="Nature">
        <title>Complex archaea that bridge the gap between prokaryotes and eukaryotes.</title>
        <authorList>
            <person name="Spang A."/>
            <person name="Saw J.H."/>
            <person name="Jorgensen S.L."/>
            <person name="Zaremba-Niedzwiedzka K."/>
            <person name="Martijn J."/>
            <person name="Lind A.E."/>
            <person name="van Eijk R."/>
            <person name="Schleper C."/>
            <person name="Guy L."/>
            <person name="Ettema T.J."/>
        </authorList>
    </citation>
    <scope>NUCLEOTIDE SEQUENCE</scope>
</reference>
<evidence type="ECO:0000313" key="1">
    <source>
        <dbReference type="EMBL" id="KKL16430.1"/>
    </source>
</evidence>
<dbReference type="AlphaFoldDB" id="A0A0F9B455"/>
<organism evidence="1">
    <name type="scientific">marine sediment metagenome</name>
    <dbReference type="NCBI Taxonomy" id="412755"/>
    <lineage>
        <taxon>unclassified sequences</taxon>
        <taxon>metagenomes</taxon>
        <taxon>ecological metagenomes</taxon>
    </lineage>
</organism>
<protein>
    <submittedName>
        <fullName evidence="1">Uncharacterized protein</fullName>
    </submittedName>
</protein>
<comment type="caution">
    <text evidence="1">The sequence shown here is derived from an EMBL/GenBank/DDBJ whole genome shotgun (WGS) entry which is preliminary data.</text>
</comment>
<sequence length="22" mass="2279">EELFGENVIVKSSDVAFALGGP</sequence>
<name>A0A0F9B455_9ZZZZ</name>